<reference evidence="1" key="1">
    <citation type="submission" date="2025-08" db="UniProtKB">
        <authorList>
            <consortium name="RefSeq"/>
        </authorList>
    </citation>
    <scope>IDENTIFICATION</scope>
</reference>
<dbReference type="PANTHER" id="PTHR11439">
    <property type="entry name" value="GAG-POL-RELATED RETROTRANSPOSON"/>
    <property type="match status" value="1"/>
</dbReference>
<protein>
    <submittedName>
        <fullName evidence="1">Uncharacterized mitochondrial protein AtMg00240-like</fullName>
    </submittedName>
</protein>
<accession>A0A1S4ATP8</accession>
<gene>
    <name evidence="1" type="primary">LOC107801187</name>
</gene>
<dbReference type="RefSeq" id="XP_016479956.1">
    <property type="nucleotide sequence ID" value="XM_016624470.1"/>
</dbReference>
<dbReference type="STRING" id="4097.A0A1S4ATP8"/>
<evidence type="ECO:0000313" key="1">
    <source>
        <dbReference type="RefSeq" id="XP_016479956.1"/>
    </source>
</evidence>
<dbReference type="AlphaFoldDB" id="A0A1S4ATP8"/>
<organism evidence="1">
    <name type="scientific">Nicotiana tabacum</name>
    <name type="common">Common tobacco</name>
    <dbReference type="NCBI Taxonomy" id="4097"/>
    <lineage>
        <taxon>Eukaryota</taxon>
        <taxon>Viridiplantae</taxon>
        <taxon>Streptophyta</taxon>
        <taxon>Embryophyta</taxon>
        <taxon>Tracheophyta</taxon>
        <taxon>Spermatophyta</taxon>
        <taxon>Magnoliopsida</taxon>
        <taxon>eudicotyledons</taxon>
        <taxon>Gunneridae</taxon>
        <taxon>Pentapetalae</taxon>
        <taxon>asterids</taxon>
        <taxon>lamiids</taxon>
        <taxon>Solanales</taxon>
        <taxon>Solanaceae</taxon>
        <taxon>Nicotianoideae</taxon>
        <taxon>Nicotianeae</taxon>
        <taxon>Nicotiana</taxon>
    </lineage>
</organism>
<name>A0A1S4ATP8_TOBAC</name>
<dbReference type="KEGG" id="nta:107801187"/>
<proteinExistence type="predicted"/>
<sequence>MDNAKAIGTPMSPDTTLVKDEEGKSVDESRYLGMIGSLLYLTMSRPDVMFSICICAKFQAAPKESHLTVVKRIIRYLIGTTSHGFWYPRLNSFKLEGFSYGDLVDDKDDRKNTSGTYQLLGKSLMS</sequence>
<dbReference type="PANTHER" id="PTHR11439:SF442">
    <property type="entry name" value="CYSTEINE-RICH RLK (RECEPTOR-LIKE PROTEIN KINASE) 8"/>
    <property type="match status" value="1"/>
</dbReference>
<dbReference type="OrthoDB" id="1001578at2759"/>
<dbReference type="PaxDb" id="4097-A0A1S4ATP8"/>